<dbReference type="RefSeq" id="WP_175526166.1">
    <property type="nucleotide sequence ID" value="NZ_FOYR01000001.1"/>
</dbReference>
<name>A0A1I6GJ97_9MICO</name>
<dbReference type="InterPro" id="IPR007739">
    <property type="entry name" value="RgpF"/>
</dbReference>
<reference evidence="2" key="1">
    <citation type="submission" date="2016-10" db="EMBL/GenBank/DDBJ databases">
        <authorList>
            <person name="Varghese N."/>
            <person name="Submissions S."/>
        </authorList>
    </citation>
    <scope>NUCLEOTIDE SEQUENCE [LARGE SCALE GENOMIC DNA]</scope>
    <source>
        <strain evidence="2">CL127</strain>
    </source>
</reference>
<proteinExistence type="predicted"/>
<dbReference type="GO" id="GO:0016740">
    <property type="term" value="F:transferase activity"/>
    <property type="evidence" value="ECO:0007669"/>
    <property type="project" value="UniProtKB-KW"/>
</dbReference>
<dbReference type="Proteomes" id="UP000198877">
    <property type="component" value="Unassembled WGS sequence"/>
</dbReference>
<evidence type="ECO:0000313" key="2">
    <source>
        <dbReference type="Proteomes" id="UP000198877"/>
    </source>
</evidence>
<dbReference type="AlphaFoldDB" id="A0A1I6GJ97"/>
<keyword evidence="1" id="KW-0808">Transferase</keyword>
<sequence>MKRIAFYLFWEKEGIVDRYIPYCLEKLREHVEHIVVISNGPVSQSGLAELERVADEVWQRDNVGFDVGGYQEALARFGFDRLAEYDELILLNYTFFGPVYPFAEMFAKTDSWDVDFWGITEHGEVAPHHFASGGVLPRHIQSHWLAVRKSLLLSPAFRHYWQTMPVITSYEQSIDRHEARFAAYFEERGFTWRVVYPYTDFPSRNPVLDDVVELTAERCPIVKRRTFFHDPLYLSDHAIIGRDIISILDRTSDYPLELIWENVARTMEPRVAATNFSLHRIFSDALEIDGNQLEGARRMTALVAIHCFYEDMIDELMDYAERVPCARHVVVTTDTEEKRRVLDAALAARGVPSYEVRITESNAGRDVSAFLLTCADLLRSDKYDIVVKIHSKRSPQDGAVVGGWFKRHLFGNLLHSENYAANVVNLFAEHPEIGMVIPPVIHIGFPTMGQAWYLNKEPAARLCRRLGIATPFDESTPLSAYGSMFIARPRALRTLVDAGLTWADFEDQPYSDGSIAHVIERLFTYSSLGAGMPVYTVQSTELASINYPFLEYKLQKFSQDLPGTVMEQASYLERLKSASSVLGFGKSVINRRFPALARMLFPAYDASRKVYRRMRGSIARSSKRVGA</sequence>
<organism evidence="1 2">
    <name type="scientific">Microbacterium azadirachtae</name>
    <dbReference type="NCBI Taxonomy" id="582680"/>
    <lineage>
        <taxon>Bacteria</taxon>
        <taxon>Bacillati</taxon>
        <taxon>Actinomycetota</taxon>
        <taxon>Actinomycetes</taxon>
        <taxon>Micrococcales</taxon>
        <taxon>Microbacteriaceae</taxon>
        <taxon>Microbacterium</taxon>
    </lineage>
</organism>
<dbReference type="EMBL" id="FOYR01000001">
    <property type="protein sequence ID" value="SFR42293.1"/>
    <property type="molecule type" value="Genomic_DNA"/>
</dbReference>
<dbReference type="Pfam" id="PF05045">
    <property type="entry name" value="RgpF"/>
    <property type="match status" value="1"/>
</dbReference>
<gene>
    <name evidence="1" type="ORF">SAMN04488591_1265</name>
</gene>
<accession>A0A1I6GJ97</accession>
<protein>
    <submittedName>
        <fullName evidence="1">Rhamnosyltransferase</fullName>
    </submittedName>
</protein>
<evidence type="ECO:0000313" key="1">
    <source>
        <dbReference type="EMBL" id="SFR42293.1"/>
    </source>
</evidence>